<evidence type="ECO:0000313" key="2">
    <source>
        <dbReference type="EMBL" id="AMJ42340.1"/>
    </source>
</evidence>
<reference evidence="2 4" key="1">
    <citation type="journal article" date="2016" name="Genome Announc.">
        <title>Complete Genome Sequence of the Amino Acid-Fermenting Clostridium propionicum X2 (DSM 1682).</title>
        <authorList>
            <person name="Poehlein A."/>
            <person name="Schlien K."/>
            <person name="Chowdhury N.P."/>
            <person name="Gottschalk G."/>
            <person name="Buckel W."/>
            <person name="Daniel R."/>
        </authorList>
    </citation>
    <scope>NUCLEOTIDE SEQUENCE [LARGE SCALE GENOMIC DNA]</scope>
    <source>
        <strain evidence="2 4">X2</strain>
    </source>
</reference>
<name>A0A0X8VEN0_ANAPI</name>
<dbReference type="EMBL" id="CP014223">
    <property type="protein sequence ID" value="AMJ42340.1"/>
    <property type="molecule type" value="Genomic_DNA"/>
</dbReference>
<evidence type="ECO:0000256" key="1">
    <source>
        <dbReference type="SAM" id="Phobius"/>
    </source>
</evidence>
<reference evidence="3" key="3">
    <citation type="submission" date="2016-11" db="EMBL/GenBank/DDBJ databases">
        <authorList>
            <person name="Varghese N."/>
            <person name="Submissions S."/>
        </authorList>
    </citation>
    <scope>NUCLEOTIDE SEQUENCE</scope>
    <source>
        <strain evidence="3">DSM 1682</strain>
    </source>
</reference>
<keyword evidence="1" id="KW-0812">Transmembrane</keyword>
<dbReference type="AlphaFoldDB" id="A0A0X8VEN0"/>
<dbReference type="Proteomes" id="UP000184204">
    <property type="component" value="Unassembled WGS sequence"/>
</dbReference>
<dbReference type="KEGG" id="cpro:CPRO_27940"/>
<proteinExistence type="predicted"/>
<keyword evidence="4" id="KW-1185">Reference proteome</keyword>
<dbReference type="RefSeq" id="WP_066053002.1">
    <property type="nucleotide sequence ID" value="NZ_CP014223.1"/>
</dbReference>
<reference evidence="5" key="4">
    <citation type="submission" date="2016-11" db="EMBL/GenBank/DDBJ databases">
        <authorList>
            <person name="Jaros S."/>
            <person name="Januszkiewicz K."/>
            <person name="Wedrychowicz H."/>
        </authorList>
    </citation>
    <scope>NUCLEOTIDE SEQUENCE [LARGE SCALE GENOMIC DNA]</scope>
    <source>
        <strain evidence="5">DSM 1682</strain>
    </source>
</reference>
<evidence type="ECO:0000313" key="5">
    <source>
        <dbReference type="Proteomes" id="UP000184204"/>
    </source>
</evidence>
<evidence type="ECO:0000313" key="3">
    <source>
        <dbReference type="EMBL" id="SHE99922.1"/>
    </source>
</evidence>
<gene>
    <name evidence="2" type="ORF">CPRO_27940</name>
    <name evidence="3" type="ORF">SAMN02745151_02451</name>
</gene>
<evidence type="ECO:0000313" key="4">
    <source>
        <dbReference type="Proteomes" id="UP000068026"/>
    </source>
</evidence>
<dbReference type="EMBL" id="FQUA01000013">
    <property type="protein sequence ID" value="SHE99922.1"/>
    <property type="molecule type" value="Genomic_DNA"/>
</dbReference>
<feature type="transmembrane region" description="Helical" evidence="1">
    <location>
        <begin position="40"/>
        <end position="57"/>
    </location>
</feature>
<keyword evidence="1" id="KW-0472">Membrane</keyword>
<organism evidence="3 5">
    <name type="scientific">Anaerotignum propionicum DSM 1682</name>
    <dbReference type="NCBI Taxonomy" id="991789"/>
    <lineage>
        <taxon>Bacteria</taxon>
        <taxon>Bacillati</taxon>
        <taxon>Bacillota</taxon>
        <taxon>Clostridia</taxon>
        <taxon>Lachnospirales</taxon>
        <taxon>Anaerotignaceae</taxon>
        <taxon>Anaerotignum</taxon>
    </lineage>
</organism>
<dbReference type="OrthoDB" id="2064933at2"/>
<reference evidence="4" key="2">
    <citation type="submission" date="2016-01" db="EMBL/GenBank/DDBJ databases">
        <authorList>
            <person name="Poehlein A."/>
            <person name="Schlien K."/>
            <person name="Gottschalk G."/>
            <person name="Buckel W."/>
            <person name="Daniel R."/>
        </authorList>
    </citation>
    <scope>NUCLEOTIDE SEQUENCE [LARGE SCALE GENOMIC DNA]</scope>
    <source>
        <strain evidence="4">X2</strain>
    </source>
</reference>
<keyword evidence="1" id="KW-1133">Transmembrane helix</keyword>
<accession>A0A0X8VEN0</accession>
<protein>
    <submittedName>
        <fullName evidence="3">Uncharacterized protein</fullName>
    </submittedName>
</protein>
<sequence>MSDNAKITIQNLLTVKSIVTILLTAIFSYLAVIGRISGEQFLTIFSVVIAFYFGSQYQKGIQSPNKEVENNE</sequence>
<dbReference type="Proteomes" id="UP000068026">
    <property type="component" value="Chromosome"/>
</dbReference>
<feature type="transmembrane region" description="Helical" evidence="1">
    <location>
        <begin position="12"/>
        <end position="34"/>
    </location>
</feature>